<evidence type="ECO:0000256" key="8">
    <source>
        <dbReference type="ARBA" id="ARBA00022741"/>
    </source>
</evidence>
<evidence type="ECO:0000256" key="1">
    <source>
        <dbReference type="ARBA" id="ARBA00002324"/>
    </source>
</evidence>
<keyword evidence="8" id="KW-0547">Nucleotide-binding</keyword>
<keyword evidence="17" id="KW-1185">Reference proteome</keyword>
<dbReference type="InterPro" id="IPR014729">
    <property type="entry name" value="Rossmann-like_a/b/a_fold"/>
</dbReference>
<dbReference type="Gene3D" id="3.40.50.620">
    <property type="entry name" value="HUPs"/>
    <property type="match status" value="1"/>
</dbReference>
<dbReference type="Pfam" id="PF01467">
    <property type="entry name" value="CTP_transf_like"/>
    <property type="match status" value="1"/>
</dbReference>
<evidence type="ECO:0000256" key="9">
    <source>
        <dbReference type="ARBA" id="ARBA00022840"/>
    </source>
</evidence>
<feature type="domain" description="Cytidyltransferase-like" evidence="15">
    <location>
        <begin position="7"/>
        <end position="146"/>
    </location>
</feature>
<dbReference type="OrthoDB" id="5295945at2"/>
<dbReference type="AlphaFoldDB" id="A0A220VGL8"/>
<dbReference type="InterPro" id="IPR005248">
    <property type="entry name" value="NadD/NMNAT"/>
</dbReference>
<name>A0A220VGL8_9GAMM</name>
<dbReference type="NCBIfam" id="NF006479">
    <property type="entry name" value="PRK08887.1"/>
    <property type="match status" value="1"/>
</dbReference>
<accession>A0A220VGL8</accession>
<keyword evidence="10" id="KW-0520">NAD</keyword>
<dbReference type="SUPFAM" id="SSF52374">
    <property type="entry name" value="Nucleotidylyl transferase"/>
    <property type="match status" value="1"/>
</dbReference>
<evidence type="ECO:0000256" key="14">
    <source>
        <dbReference type="ARBA" id="ARBA00048721"/>
    </source>
</evidence>
<reference evidence="16 17" key="1">
    <citation type="journal article" date="2016" name="Int. J. Syst. Evol. Microbiol.">
        <title>Paraphotobacterium marinum gen. nov., sp. nov., a member of the family Vibrionaceae, isolated from surface seawater.</title>
        <authorList>
            <person name="Huang Z."/>
            <person name="Dong C."/>
            <person name="Shao Z."/>
        </authorList>
    </citation>
    <scope>NUCLEOTIDE SEQUENCE [LARGE SCALE GENOMIC DNA]</scope>
    <source>
        <strain evidence="16 17">NSCS20N07D</strain>
    </source>
</reference>
<dbReference type="GO" id="GO:0004515">
    <property type="term" value="F:nicotinate-nucleotide adenylyltransferase activity"/>
    <property type="evidence" value="ECO:0007669"/>
    <property type="project" value="UniProtKB-EC"/>
</dbReference>
<dbReference type="GO" id="GO:0005524">
    <property type="term" value="F:ATP binding"/>
    <property type="evidence" value="ECO:0007669"/>
    <property type="project" value="UniProtKB-KW"/>
</dbReference>
<dbReference type="GO" id="GO:0009435">
    <property type="term" value="P:NAD+ biosynthetic process"/>
    <property type="evidence" value="ECO:0007669"/>
    <property type="project" value="UniProtKB-UniPathway"/>
</dbReference>
<protein>
    <recommendedName>
        <fullName evidence="4">nicotinate-nucleotide adenylyltransferase</fullName>
        <ecNumber evidence="4">2.7.7.18</ecNumber>
    </recommendedName>
    <alternativeName>
        <fullName evidence="13">Deamido-NAD(+) diphosphorylase</fullName>
    </alternativeName>
    <alternativeName>
        <fullName evidence="12">Deamido-NAD(+) pyrophosphorylase</fullName>
    </alternativeName>
    <alternativeName>
        <fullName evidence="11">Nicotinate mononucleotide adenylyltransferase</fullName>
    </alternativeName>
</protein>
<dbReference type="Proteomes" id="UP000242175">
    <property type="component" value="Chromosome small"/>
</dbReference>
<dbReference type="EC" id="2.7.7.18" evidence="4"/>
<keyword evidence="6 16" id="KW-0808">Transferase</keyword>
<dbReference type="PANTHER" id="PTHR39321:SF3">
    <property type="entry name" value="PHOSPHOPANTETHEINE ADENYLYLTRANSFERASE"/>
    <property type="match status" value="1"/>
</dbReference>
<evidence type="ECO:0000313" key="17">
    <source>
        <dbReference type="Proteomes" id="UP000242175"/>
    </source>
</evidence>
<keyword evidence="7 16" id="KW-0548">Nucleotidyltransferase</keyword>
<dbReference type="CDD" id="cd02165">
    <property type="entry name" value="NMNAT"/>
    <property type="match status" value="1"/>
</dbReference>
<evidence type="ECO:0000256" key="13">
    <source>
        <dbReference type="ARBA" id="ARBA00033353"/>
    </source>
</evidence>
<evidence type="ECO:0000256" key="3">
    <source>
        <dbReference type="ARBA" id="ARBA00009014"/>
    </source>
</evidence>
<evidence type="ECO:0000256" key="4">
    <source>
        <dbReference type="ARBA" id="ARBA00012389"/>
    </source>
</evidence>
<dbReference type="UniPathway" id="UPA00253">
    <property type="reaction ID" value="UER00332"/>
</dbReference>
<evidence type="ECO:0000256" key="6">
    <source>
        <dbReference type="ARBA" id="ARBA00022679"/>
    </source>
</evidence>
<dbReference type="NCBIfam" id="TIGR00125">
    <property type="entry name" value="cyt_tran_rel"/>
    <property type="match status" value="1"/>
</dbReference>
<dbReference type="InterPro" id="IPR004821">
    <property type="entry name" value="Cyt_trans-like"/>
</dbReference>
<evidence type="ECO:0000256" key="10">
    <source>
        <dbReference type="ARBA" id="ARBA00023027"/>
    </source>
</evidence>
<proteinExistence type="inferred from homology"/>
<sequence length="176" mass="20587">MTRKIAIYGGSFNPPTNGHKEVIKKLSNFEEIILVPSYKHAWGKQVISFQQRVEMLQLFIDDLDIDNLRISLIEESIFSIHNNVVTTYDVLTALQNKYVKDDLTFVIGPDNFYNFNKFYKHTSILEKWSILVIPEIIKIRSTLIRTKINEKKSIDDLTTNNVLKYIKSKNLFRTTE</sequence>
<evidence type="ECO:0000256" key="7">
    <source>
        <dbReference type="ARBA" id="ARBA00022695"/>
    </source>
</evidence>
<organism evidence="16 17">
    <name type="scientific">Paraphotobacterium marinum</name>
    <dbReference type="NCBI Taxonomy" id="1755811"/>
    <lineage>
        <taxon>Bacteria</taxon>
        <taxon>Pseudomonadati</taxon>
        <taxon>Pseudomonadota</taxon>
        <taxon>Gammaproteobacteria</taxon>
        <taxon>Vibrionales</taxon>
        <taxon>Vibrionaceae</taxon>
        <taxon>Paraphotobacterium</taxon>
    </lineage>
</organism>
<evidence type="ECO:0000256" key="5">
    <source>
        <dbReference type="ARBA" id="ARBA00022642"/>
    </source>
</evidence>
<gene>
    <name evidence="16" type="ORF">CF386_10835</name>
</gene>
<comment type="function">
    <text evidence="1">Catalyzes the reversible adenylation of nicotinate mononucleotide (NaMN) to nicotinic acid adenine dinucleotide (NaAD).</text>
</comment>
<comment type="similarity">
    <text evidence="3">Belongs to the NadD family.</text>
</comment>
<dbReference type="PANTHER" id="PTHR39321">
    <property type="entry name" value="NICOTINATE-NUCLEOTIDE ADENYLYLTRANSFERASE-RELATED"/>
    <property type="match status" value="1"/>
</dbReference>
<evidence type="ECO:0000256" key="2">
    <source>
        <dbReference type="ARBA" id="ARBA00005019"/>
    </source>
</evidence>
<dbReference type="EMBL" id="CP022356">
    <property type="protein sequence ID" value="ASK79544.1"/>
    <property type="molecule type" value="Genomic_DNA"/>
</dbReference>
<evidence type="ECO:0000313" key="16">
    <source>
        <dbReference type="EMBL" id="ASK79544.1"/>
    </source>
</evidence>
<comment type="catalytic activity">
    <reaction evidence="14">
        <text>nicotinate beta-D-ribonucleotide + ATP + H(+) = deamido-NAD(+) + diphosphate</text>
        <dbReference type="Rhea" id="RHEA:22860"/>
        <dbReference type="ChEBI" id="CHEBI:15378"/>
        <dbReference type="ChEBI" id="CHEBI:30616"/>
        <dbReference type="ChEBI" id="CHEBI:33019"/>
        <dbReference type="ChEBI" id="CHEBI:57502"/>
        <dbReference type="ChEBI" id="CHEBI:58437"/>
        <dbReference type="EC" id="2.7.7.18"/>
    </reaction>
</comment>
<dbReference type="RefSeq" id="WP_089074452.1">
    <property type="nucleotide sequence ID" value="NZ_CBCSAM010000008.1"/>
</dbReference>
<evidence type="ECO:0000256" key="12">
    <source>
        <dbReference type="ARBA" id="ARBA00033140"/>
    </source>
</evidence>
<keyword evidence="5" id="KW-0662">Pyridine nucleotide biosynthesis</keyword>
<evidence type="ECO:0000256" key="11">
    <source>
        <dbReference type="ARBA" id="ARBA00031253"/>
    </source>
</evidence>
<dbReference type="KEGG" id="pmai:CF386_10835"/>
<evidence type="ECO:0000259" key="15">
    <source>
        <dbReference type="Pfam" id="PF01467"/>
    </source>
</evidence>
<keyword evidence="9" id="KW-0067">ATP-binding</keyword>
<comment type="pathway">
    <text evidence="2">Cofactor biosynthesis; NAD(+) biosynthesis; deamido-NAD(+) from nicotinate D-ribonucleotide: step 1/1.</text>
</comment>